<dbReference type="CDD" id="cd10227">
    <property type="entry name" value="ASKHA_NBD_ParM-like"/>
    <property type="match status" value="1"/>
</dbReference>
<dbReference type="AlphaFoldDB" id="A0A0C1V9C4"/>
<gene>
    <name evidence="1" type="ORF">QQ91_019105</name>
</gene>
<organism evidence="1">
    <name type="scientific">Lyngbya confervoides BDU141951</name>
    <dbReference type="NCBI Taxonomy" id="1574623"/>
    <lineage>
        <taxon>Bacteria</taxon>
        <taxon>Bacillati</taxon>
        <taxon>Cyanobacteriota</taxon>
        <taxon>Cyanophyceae</taxon>
        <taxon>Oscillatoriophycideae</taxon>
        <taxon>Oscillatoriales</taxon>
        <taxon>Microcoleaceae</taxon>
        <taxon>Lyngbya</taxon>
    </lineage>
</organism>
<reference evidence="1" key="1">
    <citation type="submission" date="2014-11" db="EMBL/GenBank/DDBJ databases">
        <authorList>
            <person name="Malar M.C."/>
            <person name="Sen D."/>
            <person name="Tripathy S."/>
        </authorList>
    </citation>
    <scope>NUCLEOTIDE SEQUENCE</scope>
    <source>
        <strain evidence="1">BDU141951</strain>
    </source>
</reference>
<dbReference type="Gene3D" id="3.30.420.40">
    <property type="match status" value="2"/>
</dbReference>
<comment type="caution">
    <text evidence="1">The sequence shown here is derived from an EMBL/GenBank/DDBJ whole genome shotgun (WGS) entry which is preliminary data.</text>
</comment>
<name>A0A0C1V9C4_9CYAN</name>
<evidence type="ECO:0000313" key="1">
    <source>
        <dbReference type="EMBL" id="NEV69213.1"/>
    </source>
</evidence>
<dbReference type="SUPFAM" id="SSF53067">
    <property type="entry name" value="Actin-like ATPase domain"/>
    <property type="match status" value="1"/>
</dbReference>
<proteinExistence type="predicted"/>
<dbReference type="InterPro" id="IPR043129">
    <property type="entry name" value="ATPase_NBD"/>
</dbReference>
<protein>
    <submittedName>
        <fullName evidence="1">ParM/StbA family protein</fullName>
    </submittedName>
</protein>
<accession>A0A0C1V9C4</accession>
<sequence>MTAKIQAYIDMGSSATKCFYWHHKPELLHLAPQVARLNPTRLDRLTLGGLTSQEPEDSAYITVGNGTYAVGALAIAQKGDSGLALPKRDRAVYKILATLGVIADKTFTGWNSENSGYEFSVQLGLLLPLEEYWQDRKELKAQLQGAISDFSFRGKVLSGQLERIEMQPEGAGLYLAKGLQLARSGISIRDRTVVVLMFGHRNLSILTFEKGSPPQETNSTSQGPGFIEYLKQCATELPGVAPDDPALLEAILQEYETFQIPGRQEALDLSKACIYAREFYLERVNQFLVEWMPSAEVDVIVGGGAAYFIRAELEQFFDHRGLTQQITLAETLRPEMTDVLRVQEGTAEPDLITSVRWADVYGLFKTFMYSTAPAQSR</sequence>
<dbReference type="EMBL" id="JTHE02000003">
    <property type="protein sequence ID" value="NEV69213.1"/>
    <property type="molecule type" value="Genomic_DNA"/>
</dbReference>
<reference evidence="1" key="3">
    <citation type="submission" date="2020-02" db="EMBL/GenBank/DDBJ databases">
        <authorList>
            <person name="Sarangi A.N."/>
            <person name="Ghosh S."/>
            <person name="Mukherjee M."/>
            <person name="Tripathy S."/>
        </authorList>
    </citation>
    <scope>NUCLEOTIDE SEQUENCE</scope>
    <source>
        <strain evidence="1">BDU141951</strain>
    </source>
</reference>
<reference evidence="1" key="2">
    <citation type="journal article" date="2015" name="Genome Announc.">
        <title>Draft Genome Sequence of Filamentous Marine Cyanobacterium Lyngbya confervoides Strain BDU141951.</title>
        <authorList>
            <person name="Chandrababunaidu M.M."/>
            <person name="Sen D."/>
            <person name="Tripathy S."/>
        </authorList>
    </citation>
    <scope>NUCLEOTIDE SEQUENCE</scope>
    <source>
        <strain evidence="1">BDU141951</strain>
    </source>
</reference>